<accession>A0A7J5YQN5</accession>
<evidence type="ECO:0000313" key="2">
    <source>
        <dbReference type="Proteomes" id="UP000518266"/>
    </source>
</evidence>
<protein>
    <recommendedName>
        <fullName evidence="3">Retrotransposon gag domain-containing protein</fullName>
    </recommendedName>
</protein>
<dbReference type="PANTHER" id="PTHR33198:SF20">
    <property type="entry name" value="RETROTRANSPOSON GAG DOMAIN-CONTAINING PROTEIN"/>
    <property type="match status" value="1"/>
</dbReference>
<reference evidence="1 2" key="1">
    <citation type="submission" date="2020-03" db="EMBL/GenBank/DDBJ databases">
        <title>Dissostichus mawsoni Genome sequencing and assembly.</title>
        <authorList>
            <person name="Park H."/>
        </authorList>
    </citation>
    <scope>NUCLEOTIDE SEQUENCE [LARGE SCALE GENOMIC DNA]</scope>
    <source>
        <strain evidence="1">DM0001</strain>
        <tissue evidence="1">Muscle</tissue>
    </source>
</reference>
<evidence type="ECO:0000313" key="1">
    <source>
        <dbReference type="EMBL" id="KAF3851710.1"/>
    </source>
</evidence>
<evidence type="ECO:0008006" key="3">
    <source>
        <dbReference type="Google" id="ProtNLM"/>
    </source>
</evidence>
<dbReference type="OrthoDB" id="10066365at2759"/>
<dbReference type="AlphaFoldDB" id="A0A7J5YQN5"/>
<organism evidence="1 2">
    <name type="scientific">Dissostichus mawsoni</name>
    <name type="common">Antarctic cod</name>
    <dbReference type="NCBI Taxonomy" id="36200"/>
    <lineage>
        <taxon>Eukaryota</taxon>
        <taxon>Metazoa</taxon>
        <taxon>Chordata</taxon>
        <taxon>Craniata</taxon>
        <taxon>Vertebrata</taxon>
        <taxon>Euteleostomi</taxon>
        <taxon>Actinopterygii</taxon>
        <taxon>Neopterygii</taxon>
        <taxon>Teleostei</taxon>
        <taxon>Neoteleostei</taxon>
        <taxon>Acanthomorphata</taxon>
        <taxon>Eupercaria</taxon>
        <taxon>Perciformes</taxon>
        <taxon>Notothenioidei</taxon>
        <taxon>Nototheniidae</taxon>
        <taxon>Dissostichus</taxon>
    </lineage>
</organism>
<dbReference type="EMBL" id="JAAKFY010000010">
    <property type="protein sequence ID" value="KAF3851710.1"/>
    <property type="molecule type" value="Genomic_DNA"/>
</dbReference>
<sequence>MTAGAGTIAAGAVLRNVHSSAGLAEANDDRKKALLIHAGQRGTADFSDSRTRSEICGLCYTAHWTFAAPQNVMLRRIVFRQRRQQAGESVHHYVAYLRGLASLCKFGELEDELIRDQLAEHTNSSTLREKLLIMTDKLTLTRAVEVAFQLESAAALASQLAPSSSSFPHRPMLLTQTVALPMEPPGEVFPEDNFDVNFAARQGTAARRACGNCGSSSHQSRAPNCPAKGQRFQRCGRQKPFRTGLSLCSYNRQPTSTYAWAARTDDHQLSGRHLPTAKVLHGGAGWGLPPAAAGYGGLQVAPECFHGPASLSAPNTHRRRRGSVRYGHSKIGMSGTITFALGFTLVDNSGAAILSVGSPWHQRWPALFSGLGCLTAFDHEPLLKPEVHPVIQPICRLPLALRDDAAVSLEDLRLASEEDPTLSRLRITSGRDGLRSSRRSWRLFISSRTS</sequence>
<dbReference type="Proteomes" id="UP000518266">
    <property type="component" value="Unassembled WGS sequence"/>
</dbReference>
<proteinExistence type="predicted"/>
<dbReference type="PANTHER" id="PTHR33198">
    <property type="entry name" value="ANK_REP_REGION DOMAIN-CONTAINING PROTEIN-RELATED"/>
    <property type="match status" value="1"/>
</dbReference>
<name>A0A7J5YQN5_DISMA</name>
<gene>
    <name evidence="1" type="ORF">F7725_013482</name>
</gene>
<keyword evidence="2" id="KW-1185">Reference proteome</keyword>
<comment type="caution">
    <text evidence="1">The sequence shown here is derived from an EMBL/GenBank/DDBJ whole genome shotgun (WGS) entry which is preliminary data.</text>
</comment>